<proteinExistence type="inferred from homology"/>
<keyword evidence="13" id="KW-1185">Reference proteome</keyword>
<evidence type="ECO:0000256" key="6">
    <source>
        <dbReference type="ARBA" id="ARBA00023186"/>
    </source>
</evidence>
<dbReference type="InterPro" id="IPR018704">
    <property type="entry name" value="SecYEG/CpoB_TPR"/>
</dbReference>
<comment type="caution">
    <text evidence="12">The sequence shown here is derived from an EMBL/GenBank/DDBJ whole genome shotgun (WGS) entry which is preliminary data.</text>
</comment>
<evidence type="ECO:0000256" key="9">
    <source>
        <dbReference type="SAM" id="MobiDB-lite"/>
    </source>
</evidence>
<name>A0ABU5I857_9HYPH</name>
<evidence type="ECO:0000256" key="4">
    <source>
        <dbReference type="ARBA" id="ARBA00022989"/>
    </source>
</evidence>
<dbReference type="Pfam" id="PF09976">
    <property type="entry name" value="TPR_21"/>
    <property type="match status" value="1"/>
</dbReference>
<keyword evidence="2" id="KW-1003">Cell membrane</keyword>
<evidence type="ECO:0000256" key="5">
    <source>
        <dbReference type="ARBA" id="ARBA00023136"/>
    </source>
</evidence>
<evidence type="ECO:0000256" key="1">
    <source>
        <dbReference type="ARBA" id="ARBA00004401"/>
    </source>
</evidence>
<feature type="region of interest" description="Disordered" evidence="9">
    <location>
        <begin position="221"/>
        <end position="330"/>
    </location>
</feature>
<keyword evidence="5 10" id="KW-0472">Membrane</keyword>
<evidence type="ECO:0000256" key="8">
    <source>
        <dbReference type="ARBA" id="ARBA00024235"/>
    </source>
</evidence>
<dbReference type="PANTHER" id="PTHR38035">
    <property type="entry name" value="UPF0070 PROTEIN YFGM"/>
    <property type="match status" value="1"/>
</dbReference>
<keyword evidence="4 10" id="KW-1133">Transmembrane helix</keyword>
<evidence type="ECO:0000313" key="12">
    <source>
        <dbReference type="EMBL" id="MDY8110421.1"/>
    </source>
</evidence>
<protein>
    <recommendedName>
        <fullName evidence="8">Ancillary SecYEG translocon subunit</fullName>
    </recommendedName>
</protein>
<dbReference type="PANTHER" id="PTHR38035:SF1">
    <property type="entry name" value="ANCILLARY SECYEG TRANSLOCON SUBUNIT"/>
    <property type="match status" value="1"/>
</dbReference>
<dbReference type="Proteomes" id="UP001294412">
    <property type="component" value="Unassembled WGS sequence"/>
</dbReference>
<sequence>MSDEGFFREVSEELRQDRLKSIWTRFGTVIIAGIVVVIVGTASYVGYQRYAVAQANSSGDRYLAAQDLVAQGDVEGAIAAFENLAADGWGAYPELARLSIANAHAADGRFDEAIAAYADVASDGSVPEALREMADLRAAYLLVDHGTLAEVRARAERLTGDDNPLRYAARDAIGLAAWKAGEVETARDLYQSIVDAGDAPGGITQRASLILGLMTAGSDGAGAVSAPAEPAAPAPAEDAAATPDQSATPAPVAPPASDAGAAADAALPEGAIAEPAAPNAADPVAAPSGDGTTTEPTPAPAADTPDTAPDASRTGAPATPDADQTSAPAN</sequence>
<dbReference type="InterPro" id="IPR011990">
    <property type="entry name" value="TPR-like_helical_dom_sf"/>
</dbReference>
<evidence type="ECO:0000256" key="2">
    <source>
        <dbReference type="ARBA" id="ARBA00022475"/>
    </source>
</evidence>
<feature type="compositionally biased region" description="Low complexity" evidence="9">
    <location>
        <begin position="226"/>
        <end position="311"/>
    </location>
</feature>
<dbReference type="RefSeq" id="WP_322188000.1">
    <property type="nucleotide sequence ID" value="NZ_JAXLPB010000005.1"/>
</dbReference>
<keyword evidence="6" id="KW-0143">Chaperone</keyword>
<reference evidence="12 13" key="1">
    <citation type="submission" date="2023-12" db="EMBL/GenBank/DDBJ databases">
        <title>Description of Novel Strain Fulvimarina sp. 2208YS6-2-32 isolated from Uroteuthis (Photololigo) edulis.</title>
        <authorList>
            <person name="Park J.-S."/>
        </authorList>
    </citation>
    <scope>NUCLEOTIDE SEQUENCE [LARGE SCALE GENOMIC DNA]</scope>
    <source>
        <strain evidence="12 13">2208YS6-2-32</strain>
    </source>
</reference>
<gene>
    <name evidence="12" type="ORF">U0C82_14865</name>
</gene>
<accession>A0ABU5I857</accession>
<dbReference type="EMBL" id="JAXLPB010000005">
    <property type="protein sequence ID" value="MDY8110421.1"/>
    <property type="molecule type" value="Genomic_DNA"/>
</dbReference>
<feature type="domain" description="Ancillary SecYEG translocon subunit/Cell division coordinator CpoB TPR" evidence="11">
    <location>
        <begin position="20"/>
        <end position="199"/>
    </location>
</feature>
<evidence type="ECO:0000256" key="3">
    <source>
        <dbReference type="ARBA" id="ARBA00022692"/>
    </source>
</evidence>
<dbReference type="Gene3D" id="1.25.40.10">
    <property type="entry name" value="Tetratricopeptide repeat domain"/>
    <property type="match status" value="1"/>
</dbReference>
<dbReference type="InterPro" id="IPR026039">
    <property type="entry name" value="YfgM"/>
</dbReference>
<keyword evidence="3 10" id="KW-0812">Transmembrane</keyword>
<feature type="transmembrane region" description="Helical" evidence="10">
    <location>
        <begin position="22"/>
        <end position="47"/>
    </location>
</feature>
<evidence type="ECO:0000259" key="11">
    <source>
        <dbReference type="Pfam" id="PF09976"/>
    </source>
</evidence>
<comment type="similarity">
    <text evidence="7">Belongs to the YfgM family.</text>
</comment>
<evidence type="ECO:0000256" key="10">
    <source>
        <dbReference type="SAM" id="Phobius"/>
    </source>
</evidence>
<evidence type="ECO:0000256" key="7">
    <source>
        <dbReference type="ARBA" id="ARBA00024197"/>
    </source>
</evidence>
<evidence type="ECO:0000313" key="13">
    <source>
        <dbReference type="Proteomes" id="UP001294412"/>
    </source>
</evidence>
<organism evidence="12 13">
    <name type="scientific">Fulvimarina uroteuthidis</name>
    <dbReference type="NCBI Taxonomy" id="3098149"/>
    <lineage>
        <taxon>Bacteria</taxon>
        <taxon>Pseudomonadati</taxon>
        <taxon>Pseudomonadota</taxon>
        <taxon>Alphaproteobacteria</taxon>
        <taxon>Hyphomicrobiales</taxon>
        <taxon>Aurantimonadaceae</taxon>
        <taxon>Fulvimarina</taxon>
    </lineage>
</organism>
<comment type="subcellular location">
    <subcellularLocation>
        <location evidence="1">Cell membrane</location>
        <topology evidence="1">Single-pass type II membrane protein</topology>
    </subcellularLocation>
</comment>